<dbReference type="EMBL" id="PNQX01000002">
    <property type="protein sequence ID" value="PMQ19336.1"/>
    <property type="molecule type" value="Genomic_DNA"/>
</dbReference>
<dbReference type="Pfam" id="PF13834">
    <property type="entry name" value="DUF4193"/>
    <property type="match status" value="1"/>
</dbReference>
<dbReference type="GeneID" id="303184139"/>
<protein>
    <submittedName>
        <fullName evidence="1">DUF4193 domain-containing protein</fullName>
    </submittedName>
</protein>
<sequence length="100" mass="10929">MATDYDEVRPDVAEARKASLDAVKSANAPDAKSVVRELDETDHTDGMDLPGADLSNEELTVTVVPQKDDEFICGSCFLIRHRSQLVREEGNVGFCVECEG</sequence>
<reference evidence="1 3" key="1">
    <citation type="journal article" date="2017" name="Elife">
        <title>Extensive horizontal gene transfer in cheese-associated bacteria.</title>
        <authorList>
            <person name="Bonham K.S."/>
            <person name="Wolfe B.E."/>
            <person name="Dutton R.J."/>
        </authorList>
    </citation>
    <scope>NUCLEOTIDE SEQUENCE [LARGE SCALE GENOMIC DNA]</scope>
    <source>
        <strain evidence="1 3">JB182</strain>
    </source>
</reference>
<accession>A0A2N7RZL6</accession>
<comment type="caution">
    <text evidence="1">The sequence shown here is derived from an EMBL/GenBank/DDBJ whole genome shotgun (WGS) entry which is preliminary data.</text>
</comment>
<dbReference type="Proteomes" id="UP000235739">
    <property type="component" value="Unassembled WGS sequence"/>
</dbReference>
<evidence type="ECO:0000313" key="3">
    <source>
        <dbReference type="Proteomes" id="UP000235739"/>
    </source>
</evidence>
<dbReference type="RefSeq" id="WP_013347902.1">
    <property type="nucleotide sequence ID" value="NZ_JABUYH010000046.1"/>
</dbReference>
<reference evidence="2 4" key="2">
    <citation type="submission" date="2019-03" db="EMBL/GenBank/DDBJ databases">
        <title>Glutamicibacter sp. LJH19 genome.</title>
        <authorList>
            <person name="Sinai Borker S."/>
            <person name="Kumar R."/>
        </authorList>
    </citation>
    <scope>NUCLEOTIDE SEQUENCE [LARGE SCALE GENOMIC DNA]</scope>
    <source>
        <strain evidence="2 4">LJH19</strain>
    </source>
</reference>
<evidence type="ECO:0000313" key="1">
    <source>
        <dbReference type="EMBL" id="PMQ19336.1"/>
    </source>
</evidence>
<organism evidence="1 3">
    <name type="scientific">Glutamicibacter arilaitensis</name>
    <dbReference type="NCBI Taxonomy" id="256701"/>
    <lineage>
        <taxon>Bacteria</taxon>
        <taxon>Bacillati</taxon>
        <taxon>Actinomycetota</taxon>
        <taxon>Actinomycetes</taxon>
        <taxon>Micrococcales</taxon>
        <taxon>Micrococcaceae</taxon>
        <taxon>Glutamicibacter</taxon>
    </lineage>
</organism>
<evidence type="ECO:0000313" key="2">
    <source>
        <dbReference type="EMBL" id="TFH54392.1"/>
    </source>
</evidence>
<dbReference type="EMBL" id="SPDS01000003">
    <property type="protein sequence ID" value="TFH54392.1"/>
    <property type="molecule type" value="Genomic_DNA"/>
</dbReference>
<proteinExistence type="predicted"/>
<dbReference type="Proteomes" id="UP000297638">
    <property type="component" value="Unassembled WGS sequence"/>
</dbReference>
<dbReference type="AlphaFoldDB" id="A0A2N7RZL6"/>
<dbReference type="OMA" id="YCIECES"/>
<gene>
    <name evidence="1" type="ORF">CIK84_11565</name>
    <name evidence="2" type="ORF">EXY26_15045</name>
</gene>
<evidence type="ECO:0000313" key="4">
    <source>
        <dbReference type="Proteomes" id="UP000297638"/>
    </source>
</evidence>
<name>A0A2N7RZL6_9MICC</name>
<dbReference type="InterPro" id="IPR025242">
    <property type="entry name" value="DUF4193"/>
</dbReference>